<dbReference type="PANTHER" id="PTHR10209:SF751">
    <property type="entry name" value="OS06G0255100 PROTEIN"/>
    <property type="match status" value="1"/>
</dbReference>
<dbReference type="InterPro" id="IPR026992">
    <property type="entry name" value="DIOX_N"/>
</dbReference>
<evidence type="ECO:0000313" key="9">
    <source>
        <dbReference type="Proteomes" id="UP001630127"/>
    </source>
</evidence>
<feature type="region of interest" description="Disordered" evidence="6">
    <location>
        <begin position="48"/>
        <end position="69"/>
    </location>
</feature>
<dbReference type="GO" id="GO:0009805">
    <property type="term" value="P:coumarin biosynthetic process"/>
    <property type="evidence" value="ECO:0007669"/>
    <property type="project" value="UniProtKB-ARBA"/>
</dbReference>
<dbReference type="PROSITE" id="PS51471">
    <property type="entry name" value="FE2OG_OXY"/>
    <property type="match status" value="1"/>
</dbReference>
<sequence length="375" mass="42192">MATTTAHPPSQPDPTSQNTRLQEIKQFDESKIGVKGLVDRGLTTIPSFFIHPNPPEQNPKNSPAANVDPISKLDPKPTIPVIDFSAPRSALVDQLRRASSSLGFFQIINHSVPPSSINKILGSIQQFFELPEEKKMEYYTRDMTRGAAYSTNFDLYQSKAASWRDTFQMGLSPNPPKWENVPVTFREAVAEWDKQVAKISEEVMGILCEGLGLERSDDELKELWDGRVMATHYYPYCPQAELTAGLTSHTDPGLLTVLVQNEVLGLQVKVGEEWVDVVPVEGAIVFNIGDNFQIMSNDQYKSVEHRVFANPLRNPRVSIAVFLTPGHRDHLCGPFPELISAEKPAVYRQFTLSDYMARFFTKELDGKTLTNYYRI</sequence>
<dbReference type="EMBL" id="JBJUIK010000012">
    <property type="protein sequence ID" value="KAL3510492.1"/>
    <property type="molecule type" value="Genomic_DNA"/>
</dbReference>
<protein>
    <recommendedName>
        <fullName evidence="7">Fe2OG dioxygenase domain-containing protein</fullName>
    </recommendedName>
</protein>
<evidence type="ECO:0000256" key="6">
    <source>
        <dbReference type="SAM" id="MobiDB-lite"/>
    </source>
</evidence>
<organism evidence="8 9">
    <name type="scientific">Cinchona calisaya</name>
    <dbReference type="NCBI Taxonomy" id="153742"/>
    <lineage>
        <taxon>Eukaryota</taxon>
        <taxon>Viridiplantae</taxon>
        <taxon>Streptophyta</taxon>
        <taxon>Embryophyta</taxon>
        <taxon>Tracheophyta</taxon>
        <taxon>Spermatophyta</taxon>
        <taxon>Magnoliopsida</taxon>
        <taxon>eudicotyledons</taxon>
        <taxon>Gunneridae</taxon>
        <taxon>Pentapetalae</taxon>
        <taxon>asterids</taxon>
        <taxon>lamiids</taxon>
        <taxon>Gentianales</taxon>
        <taxon>Rubiaceae</taxon>
        <taxon>Cinchonoideae</taxon>
        <taxon>Cinchoneae</taxon>
        <taxon>Cinchona</taxon>
    </lineage>
</organism>
<dbReference type="GO" id="GO:0046872">
    <property type="term" value="F:metal ion binding"/>
    <property type="evidence" value="ECO:0007669"/>
    <property type="project" value="UniProtKB-KW"/>
</dbReference>
<reference evidence="8 9" key="1">
    <citation type="submission" date="2024-11" db="EMBL/GenBank/DDBJ databases">
        <title>A near-complete genome assembly of Cinchona calisaya.</title>
        <authorList>
            <person name="Lian D.C."/>
            <person name="Zhao X.W."/>
            <person name="Wei L."/>
        </authorList>
    </citation>
    <scope>NUCLEOTIDE SEQUENCE [LARGE SCALE GENOMIC DNA]</scope>
    <source>
        <tissue evidence="8">Nenye</tissue>
    </source>
</reference>
<keyword evidence="9" id="KW-1185">Reference proteome</keyword>
<keyword evidence="2 5" id="KW-0479">Metal-binding</keyword>
<accession>A0ABD2YT17</accession>
<dbReference type="InterPro" id="IPR027443">
    <property type="entry name" value="IPNS-like_sf"/>
</dbReference>
<dbReference type="FunFam" id="2.60.120.330:FF:000026">
    <property type="entry name" value="DIBOA-glucoside dioxygenase BX6"/>
    <property type="match status" value="1"/>
</dbReference>
<dbReference type="GO" id="GO:0002238">
    <property type="term" value="P:response to molecule of fungal origin"/>
    <property type="evidence" value="ECO:0007669"/>
    <property type="project" value="UniProtKB-ARBA"/>
</dbReference>
<keyword evidence="4 5" id="KW-0408">Iron</keyword>
<dbReference type="AlphaFoldDB" id="A0ABD2YT17"/>
<dbReference type="InterPro" id="IPR005123">
    <property type="entry name" value="Oxoglu/Fe-dep_dioxygenase_dom"/>
</dbReference>
<dbReference type="InterPro" id="IPR044861">
    <property type="entry name" value="IPNS-like_FE2OG_OXY"/>
</dbReference>
<evidence type="ECO:0000256" key="1">
    <source>
        <dbReference type="ARBA" id="ARBA00008056"/>
    </source>
</evidence>
<dbReference type="Pfam" id="PF14226">
    <property type="entry name" value="DIOX_N"/>
    <property type="match status" value="1"/>
</dbReference>
<evidence type="ECO:0000259" key="7">
    <source>
        <dbReference type="PROSITE" id="PS51471"/>
    </source>
</evidence>
<comment type="caution">
    <text evidence="8">The sequence shown here is derived from an EMBL/GenBank/DDBJ whole genome shotgun (WGS) entry which is preliminary data.</text>
</comment>
<feature type="domain" description="Fe2OG dioxygenase" evidence="7">
    <location>
        <begin position="223"/>
        <end position="325"/>
    </location>
</feature>
<evidence type="ECO:0000256" key="2">
    <source>
        <dbReference type="ARBA" id="ARBA00022723"/>
    </source>
</evidence>
<dbReference type="Gene3D" id="2.60.120.330">
    <property type="entry name" value="B-lactam Antibiotic, Isopenicillin N Synthase, Chain"/>
    <property type="match status" value="1"/>
</dbReference>
<evidence type="ECO:0000256" key="4">
    <source>
        <dbReference type="ARBA" id="ARBA00023004"/>
    </source>
</evidence>
<comment type="similarity">
    <text evidence="1 5">Belongs to the iron/ascorbate-dependent oxidoreductase family.</text>
</comment>
<dbReference type="SUPFAM" id="SSF51197">
    <property type="entry name" value="Clavaminate synthase-like"/>
    <property type="match status" value="1"/>
</dbReference>
<dbReference type="PANTHER" id="PTHR10209">
    <property type="entry name" value="OXIDOREDUCTASE, 2OG-FE II OXYGENASE FAMILY PROTEIN"/>
    <property type="match status" value="1"/>
</dbReference>
<keyword evidence="3 5" id="KW-0560">Oxidoreductase</keyword>
<dbReference type="Pfam" id="PF03171">
    <property type="entry name" value="2OG-FeII_Oxy"/>
    <property type="match status" value="1"/>
</dbReference>
<dbReference type="Proteomes" id="UP001630127">
    <property type="component" value="Unassembled WGS sequence"/>
</dbReference>
<gene>
    <name evidence="8" type="ORF">ACH5RR_029893</name>
</gene>
<dbReference type="GO" id="GO:0016706">
    <property type="term" value="F:2-oxoglutarate-dependent dioxygenase activity"/>
    <property type="evidence" value="ECO:0007669"/>
    <property type="project" value="UniProtKB-ARBA"/>
</dbReference>
<evidence type="ECO:0000313" key="8">
    <source>
        <dbReference type="EMBL" id="KAL3510492.1"/>
    </source>
</evidence>
<evidence type="ECO:0000256" key="3">
    <source>
        <dbReference type="ARBA" id="ARBA00023002"/>
    </source>
</evidence>
<evidence type="ECO:0000256" key="5">
    <source>
        <dbReference type="RuleBase" id="RU003682"/>
    </source>
</evidence>
<proteinExistence type="inferred from homology"/>
<name>A0ABD2YT17_9GENT</name>